<evidence type="ECO:0000313" key="2">
    <source>
        <dbReference type="Proteomes" id="UP001062846"/>
    </source>
</evidence>
<dbReference type="Proteomes" id="UP001062846">
    <property type="component" value="Chromosome 9"/>
</dbReference>
<protein>
    <submittedName>
        <fullName evidence="1">Uncharacterized protein</fullName>
    </submittedName>
</protein>
<name>A0ACC0ME96_RHOML</name>
<gene>
    <name evidence="1" type="ORF">RHMOL_Rhmol09G0169100</name>
</gene>
<evidence type="ECO:0000313" key="1">
    <source>
        <dbReference type="EMBL" id="KAI8539272.1"/>
    </source>
</evidence>
<organism evidence="1 2">
    <name type="scientific">Rhododendron molle</name>
    <name type="common">Chinese azalea</name>
    <name type="synonym">Azalea mollis</name>
    <dbReference type="NCBI Taxonomy" id="49168"/>
    <lineage>
        <taxon>Eukaryota</taxon>
        <taxon>Viridiplantae</taxon>
        <taxon>Streptophyta</taxon>
        <taxon>Embryophyta</taxon>
        <taxon>Tracheophyta</taxon>
        <taxon>Spermatophyta</taxon>
        <taxon>Magnoliopsida</taxon>
        <taxon>eudicotyledons</taxon>
        <taxon>Gunneridae</taxon>
        <taxon>Pentapetalae</taxon>
        <taxon>asterids</taxon>
        <taxon>Ericales</taxon>
        <taxon>Ericaceae</taxon>
        <taxon>Ericoideae</taxon>
        <taxon>Rhodoreae</taxon>
        <taxon>Rhododendron</taxon>
    </lineage>
</organism>
<keyword evidence="2" id="KW-1185">Reference proteome</keyword>
<sequence>MNGGGGGGRSSPPVARTPTRSAAIGRIQLQPCHHRTIYCNDRDALTFVSFKVPCLFQKPFSPASLLAHAVFDAGLVYCVFGVEGVFVFLLASRNSITTAKYNLLTFLPKFLFEQWWVVVVLAIVVVEDGKSVVVVVLVAMVAEWWGCGSDGGSRGAK</sequence>
<dbReference type="EMBL" id="CM046396">
    <property type="protein sequence ID" value="KAI8539272.1"/>
    <property type="molecule type" value="Genomic_DNA"/>
</dbReference>
<reference evidence="1" key="1">
    <citation type="submission" date="2022-02" db="EMBL/GenBank/DDBJ databases">
        <title>Plant Genome Project.</title>
        <authorList>
            <person name="Zhang R.-G."/>
        </authorList>
    </citation>
    <scope>NUCLEOTIDE SEQUENCE</scope>
    <source>
        <strain evidence="1">AT1</strain>
    </source>
</reference>
<comment type="caution">
    <text evidence="1">The sequence shown here is derived from an EMBL/GenBank/DDBJ whole genome shotgun (WGS) entry which is preliminary data.</text>
</comment>
<accession>A0ACC0ME96</accession>
<proteinExistence type="predicted"/>